<evidence type="ECO:0000313" key="5">
    <source>
        <dbReference type="Proteomes" id="UP000541033"/>
    </source>
</evidence>
<feature type="domain" description="Bacterial type II secretion system protein E" evidence="3">
    <location>
        <begin position="77"/>
        <end position="290"/>
    </location>
</feature>
<evidence type="ECO:0000256" key="1">
    <source>
        <dbReference type="ARBA" id="ARBA00006611"/>
    </source>
</evidence>
<organism evidence="4 5">
    <name type="scientific">Lysinibacter cavernae</name>
    <dbReference type="NCBI Taxonomy" id="1640652"/>
    <lineage>
        <taxon>Bacteria</taxon>
        <taxon>Bacillati</taxon>
        <taxon>Actinomycetota</taxon>
        <taxon>Actinomycetes</taxon>
        <taxon>Micrococcales</taxon>
        <taxon>Microbacteriaceae</taxon>
        <taxon>Lysinibacter</taxon>
    </lineage>
</organism>
<dbReference type="InterPro" id="IPR027417">
    <property type="entry name" value="P-loop_NTPase"/>
</dbReference>
<accession>A0A7X5R3X8</accession>
<dbReference type="PANTHER" id="PTHR30486:SF6">
    <property type="entry name" value="TYPE IV PILUS RETRACTATION ATPASE PILT"/>
    <property type="match status" value="1"/>
</dbReference>
<evidence type="ECO:0000313" key="4">
    <source>
        <dbReference type="EMBL" id="NIH55229.1"/>
    </source>
</evidence>
<dbReference type="SUPFAM" id="SSF52540">
    <property type="entry name" value="P-loop containing nucleoside triphosphate hydrolases"/>
    <property type="match status" value="1"/>
</dbReference>
<sequence length="350" mass="37298">MSHTHTPHTVPYPIRAAFGPLAPLLDDPDVTDIFVNGGKGTWVDRGGGARQEPTLGLTHDETTRLAIALISRGGRHIDEATPCVDVRLGWGIRAHAVLPPIARDGPFLSLRIPRYRRLGLDDLATRHMFGSDTREILEDAVSARQNILIAGAGGSGKTTLLGALLATVPETERIVTIEDVSELSIEHPHCVSLESRQPNLDGAGGVGLDQLVREALRMRPDRIVVGECRGPELRELLGALNTGHDGGAGTLHANSLDDVPARLEALGALAGFTADALARQVVSAIHLVVQLERRDGLRSVAGLGRFRLSAEGLLRVEKLLRVEEAEVGDAGAARPSPSGEPPARHPPLRP</sequence>
<protein>
    <submittedName>
        <fullName evidence="4">Pilus assembly protein CpaF</fullName>
    </submittedName>
</protein>
<dbReference type="Gene3D" id="3.30.450.90">
    <property type="match status" value="1"/>
</dbReference>
<dbReference type="GO" id="GO:0016887">
    <property type="term" value="F:ATP hydrolysis activity"/>
    <property type="evidence" value="ECO:0007669"/>
    <property type="project" value="InterPro"/>
</dbReference>
<dbReference type="NCBIfam" id="TIGR03819">
    <property type="entry name" value="heli_sec_ATPase"/>
    <property type="match status" value="1"/>
</dbReference>
<dbReference type="RefSeq" id="WP_167152232.1">
    <property type="nucleotide sequence ID" value="NZ_JAAMOX010000003.1"/>
</dbReference>
<evidence type="ECO:0000259" key="3">
    <source>
        <dbReference type="Pfam" id="PF00437"/>
    </source>
</evidence>
<dbReference type="InterPro" id="IPR022399">
    <property type="entry name" value="TadA-like_ATPase"/>
</dbReference>
<dbReference type="InterPro" id="IPR001482">
    <property type="entry name" value="T2SS/T4SS_dom"/>
</dbReference>
<dbReference type="PANTHER" id="PTHR30486">
    <property type="entry name" value="TWITCHING MOTILITY PROTEIN PILT"/>
    <property type="match status" value="1"/>
</dbReference>
<comment type="similarity">
    <text evidence="1">Belongs to the GSP E family.</text>
</comment>
<dbReference type="Pfam" id="PF00437">
    <property type="entry name" value="T2SSE"/>
    <property type="match status" value="1"/>
</dbReference>
<proteinExistence type="inferred from homology"/>
<dbReference type="Gene3D" id="3.40.50.300">
    <property type="entry name" value="P-loop containing nucleotide triphosphate hydrolases"/>
    <property type="match status" value="1"/>
</dbReference>
<dbReference type="InterPro" id="IPR050921">
    <property type="entry name" value="T4SS_GSP_E_ATPase"/>
</dbReference>
<gene>
    <name evidence="4" type="ORF">FHX76_003144</name>
</gene>
<evidence type="ECO:0000256" key="2">
    <source>
        <dbReference type="SAM" id="MobiDB-lite"/>
    </source>
</evidence>
<feature type="region of interest" description="Disordered" evidence="2">
    <location>
        <begin position="326"/>
        <end position="350"/>
    </location>
</feature>
<name>A0A7X5R3X8_9MICO</name>
<reference evidence="4 5" key="1">
    <citation type="submission" date="2020-02" db="EMBL/GenBank/DDBJ databases">
        <title>Sequencing the genomes of 1000 actinobacteria strains.</title>
        <authorList>
            <person name="Klenk H.-P."/>
        </authorList>
    </citation>
    <scope>NUCLEOTIDE SEQUENCE [LARGE SCALE GENOMIC DNA]</scope>
    <source>
        <strain evidence="4 5">DSM 27960</strain>
    </source>
</reference>
<comment type="caution">
    <text evidence="4">The sequence shown here is derived from an EMBL/GenBank/DDBJ whole genome shotgun (WGS) entry which is preliminary data.</text>
</comment>
<dbReference type="AlphaFoldDB" id="A0A7X5R3X8"/>
<keyword evidence="5" id="KW-1185">Reference proteome</keyword>
<dbReference type="EMBL" id="JAAMOX010000003">
    <property type="protein sequence ID" value="NIH55229.1"/>
    <property type="molecule type" value="Genomic_DNA"/>
</dbReference>
<dbReference type="CDD" id="cd01130">
    <property type="entry name" value="VirB11-like_ATPase"/>
    <property type="match status" value="1"/>
</dbReference>
<dbReference type="Proteomes" id="UP000541033">
    <property type="component" value="Unassembled WGS sequence"/>
</dbReference>